<keyword evidence="3" id="KW-1185">Reference proteome</keyword>
<protein>
    <recommendedName>
        <fullName evidence="1">NAD(P)-binding domain-containing protein</fullName>
    </recommendedName>
</protein>
<dbReference type="PANTHER" id="PTHR43355">
    <property type="entry name" value="FLAVIN REDUCTASE (NADPH)"/>
    <property type="match status" value="1"/>
</dbReference>
<accession>A0A1W1IG13</accession>
<sequence>MRIMILGAAGEIGRMVTANLLEQTDFDLTLYGRNVTSRLASSANSRVKLVDGTFEDTATIKANLSDVDAVYLNFVAEDPIIKSLLKIMEEAGVKRFILASVPDLYEEVTGNFQKWYRAGMGKIWQSKLRTAADLVEASDLDYVILRITWLYNQAGNTAVHVTRKGEPFTEAQVTRQAVSQFVTDLLTGKADYHRESLGLGEPGTDYAKPSFY</sequence>
<evidence type="ECO:0000259" key="1">
    <source>
        <dbReference type="Pfam" id="PF13460"/>
    </source>
</evidence>
<dbReference type="GO" id="GO:0004074">
    <property type="term" value="F:biliverdin reductase [NAD(P)H] activity"/>
    <property type="evidence" value="ECO:0007669"/>
    <property type="project" value="TreeGrafter"/>
</dbReference>
<dbReference type="RefSeq" id="WP_086942767.1">
    <property type="nucleotide sequence ID" value="NZ_FONM01000018.1"/>
</dbReference>
<dbReference type="InterPro" id="IPR051606">
    <property type="entry name" value="Polyketide_Oxido-like"/>
</dbReference>
<proteinExistence type="predicted"/>
<feature type="domain" description="NAD(P)-binding" evidence="1">
    <location>
        <begin position="7"/>
        <end position="187"/>
    </location>
</feature>
<dbReference type="STRING" id="43064.SAMN04488086_11835"/>
<dbReference type="SUPFAM" id="SSF51735">
    <property type="entry name" value="NAD(P)-binding Rossmann-fold domains"/>
    <property type="match status" value="1"/>
</dbReference>
<dbReference type="EMBL" id="FWEY01000004">
    <property type="protein sequence ID" value="SLM51952.1"/>
    <property type="molecule type" value="Genomic_DNA"/>
</dbReference>
<name>A0A1W1IG13_9LACT</name>
<dbReference type="Gene3D" id="3.40.50.720">
    <property type="entry name" value="NAD(P)-binding Rossmann-like Domain"/>
    <property type="match status" value="1"/>
</dbReference>
<dbReference type="AlphaFoldDB" id="A0A1W1IG13"/>
<evidence type="ECO:0000313" key="2">
    <source>
        <dbReference type="EMBL" id="SLM51952.1"/>
    </source>
</evidence>
<evidence type="ECO:0000313" key="3">
    <source>
        <dbReference type="Proteomes" id="UP000195985"/>
    </source>
</evidence>
<organism evidence="2 3">
    <name type="scientific">Trichococcus pasteurii</name>
    <dbReference type="NCBI Taxonomy" id="43064"/>
    <lineage>
        <taxon>Bacteria</taxon>
        <taxon>Bacillati</taxon>
        <taxon>Bacillota</taxon>
        <taxon>Bacilli</taxon>
        <taxon>Lactobacillales</taxon>
        <taxon>Carnobacteriaceae</taxon>
        <taxon>Trichococcus</taxon>
    </lineage>
</organism>
<dbReference type="OrthoDB" id="9803892at2"/>
<reference evidence="3" key="1">
    <citation type="submission" date="2016-04" db="EMBL/GenBank/DDBJ databases">
        <authorList>
            <person name="Strepis N."/>
        </authorList>
    </citation>
    <scope>NUCLEOTIDE SEQUENCE [LARGE SCALE GENOMIC DNA]</scope>
</reference>
<dbReference type="Pfam" id="PF13460">
    <property type="entry name" value="NAD_binding_10"/>
    <property type="match status" value="1"/>
</dbReference>
<dbReference type="InterPro" id="IPR016040">
    <property type="entry name" value="NAD(P)-bd_dom"/>
</dbReference>
<dbReference type="GO" id="GO:0042602">
    <property type="term" value="F:riboflavin reductase (NADPH) activity"/>
    <property type="evidence" value="ECO:0007669"/>
    <property type="project" value="TreeGrafter"/>
</dbReference>
<dbReference type="PANTHER" id="PTHR43355:SF2">
    <property type="entry name" value="FLAVIN REDUCTASE (NADPH)"/>
    <property type="match status" value="1"/>
</dbReference>
<dbReference type="Proteomes" id="UP000195985">
    <property type="component" value="Unassembled WGS sequence"/>
</dbReference>
<dbReference type="InterPro" id="IPR036291">
    <property type="entry name" value="NAD(P)-bd_dom_sf"/>
</dbReference>
<gene>
    <name evidence="2" type="ORF">TPAS_1632</name>
</gene>